<dbReference type="Pfam" id="PF02926">
    <property type="entry name" value="THUMP"/>
    <property type="match status" value="1"/>
</dbReference>
<dbReference type="PANTHER" id="PTHR47313">
    <property type="entry name" value="RIBOSOMAL RNA LARGE SUBUNIT METHYLTRANSFERASE K/L"/>
    <property type="match status" value="1"/>
</dbReference>
<keyword evidence="2 5" id="KW-0808">Transferase</keyword>
<dbReference type="GO" id="GO:0008990">
    <property type="term" value="F:rRNA (guanine-N2-)-methyltransferase activity"/>
    <property type="evidence" value="ECO:0007669"/>
    <property type="project" value="TreeGrafter"/>
</dbReference>
<dbReference type="InterPro" id="IPR002052">
    <property type="entry name" value="DNA_methylase_N6_adenine_CS"/>
</dbReference>
<organism evidence="5 6">
    <name type="scientific">Ferroacidibacillus organovorans</name>
    <dbReference type="NCBI Taxonomy" id="1765683"/>
    <lineage>
        <taxon>Bacteria</taxon>
        <taxon>Bacillati</taxon>
        <taxon>Bacillota</taxon>
        <taxon>Bacilli</taxon>
        <taxon>Bacillales</taxon>
        <taxon>Alicyclobacillaceae</taxon>
        <taxon>Ferroacidibacillus</taxon>
    </lineage>
</organism>
<evidence type="ECO:0000256" key="2">
    <source>
        <dbReference type="ARBA" id="ARBA00022679"/>
    </source>
</evidence>
<evidence type="ECO:0000313" key="6">
    <source>
        <dbReference type="Proteomes" id="UP000190229"/>
    </source>
</evidence>
<dbReference type="EMBL" id="MWPS01000027">
    <property type="protein sequence ID" value="OPG15725.1"/>
    <property type="molecule type" value="Genomic_DNA"/>
</dbReference>
<dbReference type="SMART" id="SM00981">
    <property type="entry name" value="THUMP"/>
    <property type="match status" value="1"/>
</dbReference>
<dbReference type="InterPro" id="IPR029063">
    <property type="entry name" value="SAM-dependent_MTases_sf"/>
</dbReference>
<dbReference type="GO" id="GO:0070043">
    <property type="term" value="F:rRNA (guanine-N7-)-methyltransferase activity"/>
    <property type="evidence" value="ECO:0007669"/>
    <property type="project" value="TreeGrafter"/>
</dbReference>
<dbReference type="Proteomes" id="UP000190229">
    <property type="component" value="Unassembled WGS sequence"/>
</dbReference>
<gene>
    <name evidence="5" type="ORF">B2M26_10760</name>
</gene>
<dbReference type="InterPro" id="IPR000241">
    <property type="entry name" value="RlmKL-like_Mtase"/>
</dbReference>
<comment type="caution">
    <text evidence="5">The sequence shown here is derived from an EMBL/GenBank/DDBJ whole genome shotgun (WGS) entry which is preliminary data.</text>
</comment>
<evidence type="ECO:0000313" key="5">
    <source>
        <dbReference type="EMBL" id="OPG15725.1"/>
    </source>
</evidence>
<dbReference type="Gene3D" id="3.30.2130.30">
    <property type="match status" value="1"/>
</dbReference>
<reference evidence="5 6" key="1">
    <citation type="submission" date="2017-02" db="EMBL/GenBank/DDBJ databases">
        <title>Draft genome of Acidibacillus ferrooxidans Huett2.</title>
        <authorList>
            <person name="Schopf S."/>
        </authorList>
    </citation>
    <scope>NUCLEOTIDE SEQUENCE [LARGE SCALE GENOMIC DNA]</scope>
    <source>
        <strain evidence="5 6">Huett2</strain>
    </source>
</reference>
<dbReference type="SUPFAM" id="SSF53335">
    <property type="entry name" value="S-adenosyl-L-methionine-dependent methyltransferases"/>
    <property type="match status" value="1"/>
</dbReference>
<dbReference type="CDD" id="cd11715">
    <property type="entry name" value="THUMP_AdoMetMT"/>
    <property type="match status" value="1"/>
</dbReference>
<accession>A0A1V4ES05</accession>
<keyword evidence="1 5" id="KW-0489">Methyltransferase</keyword>
<dbReference type="GO" id="GO:0003723">
    <property type="term" value="F:RNA binding"/>
    <property type="evidence" value="ECO:0007669"/>
    <property type="project" value="UniProtKB-UniRule"/>
</dbReference>
<dbReference type="PROSITE" id="PS51165">
    <property type="entry name" value="THUMP"/>
    <property type="match status" value="1"/>
</dbReference>
<name>A0A1V4ES05_9BACL</name>
<keyword evidence="3" id="KW-0694">RNA-binding</keyword>
<evidence type="ECO:0000259" key="4">
    <source>
        <dbReference type="PROSITE" id="PS51165"/>
    </source>
</evidence>
<feature type="domain" description="THUMP" evidence="4">
    <location>
        <begin position="45"/>
        <end position="155"/>
    </location>
</feature>
<dbReference type="Pfam" id="PF22020">
    <property type="entry name" value="RlmL_1st"/>
    <property type="match status" value="1"/>
</dbReference>
<sequence length="389" mass="43742">MSTWQLMATAPLGLESIVARELTRLGYEPTQVENGRILFHGDDDAIARCNLWLRTADRVLLVAGMFRATTFDELFEGTKALPWENWLPKDAAFPVSGRSVKSQLSSVPACQAIVKKAIVDRLSTAYHQSWFDETGHTYALEVALHKDDVLLTMDTSGEGLHKRGYRTLNGPAPLKETLAAALIDLSRYESHRPFADPMSGTGTIAIEAALKGLNMAPGRLRTFAAESFSFVNHEAFARAREEARDRELRQPLDMIASDIDPGARKIAEVHAQKAGVRQFIRFETMDIRAFKSDAEYGCVVTNPPYGERMGRDADMDALYHAMGQAARRLPTWSWFVIAADPQFPRKFGRKSDKNRKLYNGRIECHFHQYLGPLPKRTFVKHDVTAREDD</sequence>
<evidence type="ECO:0000256" key="3">
    <source>
        <dbReference type="PROSITE-ProRule" id="PRU00529"/>
    </source>
</evidence>
<dbReference type="Pfam" id="PF01170">
    <property type="entry name" value="UPF0020"/>
    <property type="match status" value="1"/>
</dbReference>
<protein>
    <submittedName>
        <fullName evidence="5">RNA methyltransferase</fullName>
    </submittedName>
</protein>
<dbReference type="RefSeq" id="WP_079291350.1">
    <property type="nucleotide sequence ID" value="NZ_MWPS01000027.1"/>
</dbReference>
<dbReference type="Gene3D" id="3.40.50.150">
    <property type="entry name" value="Vaccinia Virus protein VP39"/>
    <property type="match status" value="1"/>
</dbReference>
<keyword evidence="6" id="KW-1185">Reference proteome</keyword>
<dbReference type="PANTHER" id="PTHR47313:SF1">
    <property type="entry name" value="RIBOSOMAL RNA LARGE SUBUNIT METHYLTRANSFERASE K_L"/>
    <property type="match status" value="1"/>
</dbReference>
<dbReference type="InterPro" id="IPR054170">
    <property type="entry name" value="RlmL_1st"/>
</dbReference>
<proteinExistence type="predicted"/>
<dbReference type="AlphaFoldDB" id="A0A1V4ES05"/>
<evidence type="ECO:0000256" key="1">
    <source>
        <dbReference type="ARBA" id="ARBA00022603"/>
    </source>
</evidence>
<dbReference type="PROSITE" id="PS00092">
    <property type="entry name" value="N6_MTASE"/>
    <property type="match status" value="1"/>
</dbReference>
<dbReference type="InterPro" id="IPR004114">
    <property type="entry name" value="THUMP_dom"/>
</dbReference>